<dbReference type="Pfam" id="PF01556">
    <property type="entry name" value="DnaJ_C"/>
    <property type="match status" value="1"/>
</dbReference>
<dbReference type="InterPro" id="IPR008971">
    <property type="entry name" value="HSP40/DnaJ_pept-bd"/>
</dbReference>
<dbReference type="GO" id="GO:0051082">
    <property type="term" value="F:unfolded protein binding"/>
    <property type="evidence" value="ECO:0007669"/>
    <property type="project" value="InterPro"/>
</dbReference>
<dbReference type="InterPro" id="IPR051339">
    <property type="entry name" value="DnaJ_subfamily_B"/>
</dbReference>
<dbReference type="InterPro" id="IPR002939">
    <property type="entry name" value="DnaJ_C"/>
</dbReference>
<dbReference type="GO" id="GO:0006413">
    <property type="term" value="P:translational initiation"/>
    <property type="evidence" value="ECO:0007669"/>
    <property type="project" value="TreeGrafter"/>
</dbReference>
<dbReference type="AlphaFoldDB" id="A0A8H5CIG2"/>
<protein>
    <recommendedName>
        <fullName evidence="3">Chaperone DnaJ C-terminal domain-containing protein</fullName>
    </recommendedName>
</protein>
<accession>A0A8H5CIG2</accession>
<dbReference type="OrthoDB" id="10250354at2759"/>
<dbReference type="GO" id="GO:0005829">
    <property type="term" value="C:cytosol"/>
    <property type="evidence" value="ECO:0007669"/>
    <property type="project" value="TreeGrafter"/>
</dbReference>
<dbReference type="Proteomes" id="UP000541558">
    <property type="component" value="Unassembled WGS sequence"/>
</dbReference>
<proteinExistence type="predicted"/>
<feature type="compositionally biased region" description="Polar residues" evidence="2">
    <location>
        <begin position="67"/>
        <end position="77"/>
    </location>
</feature>
<name>A0A8H5CIG2_9AGAR</name>
<evidence type="ECO:0000313" key="5">
    <source>
        <dbReference type="Proteomes" id="UP000541558"/>
    </source>
</evidence>
<reference evidence="4 5" key="1">
    <citation type="journal article" date="2020" name="ISME J.">
        <title>Uncovering the hidden diversity of litter-decomposition mechanisms in mushroom-forming fungi.</title>
        <authorList>
            <person name="Floudas D."/>
            <person name="Bentzer J."/>
            <person name="Ahren D."/>
            <person name="Johansson T."/>
            <person name="Persson P."/>
            <person name="Tunlid A."/>
        </authorList>
    </citation>
    <scope>NUCLEOTIDE SEQUENCE [LARGE SCALE GENOMIC DNA]</scope>
    <source>
        <strain evidence="4 5">CBS 175.51</strain>
    </source>
</reference>
<evidence type="ECO:0000259" key="3">
    <source>
        <dbReference type="Pfam" id="PF01556"/>
    </source>
</evidence>
<dbReference type="GO" id="GO:0051087">
    <property type="term" value="F:protein-folding chaperone binding"/>
    <property type="evidence" value="ECO:0007669"/>
    <property type="project" value="TreeGrafter"/>
</dbReference>
<dbReference type="GO" id="GO:0006457">
    <property type="term" value="P:protein folding"/>
    <property type="evidence" value="ECO:0007669"/>
    <property type="project" value="InterPro"/>
</dbReference>
<dbReference type="EMBL" id="JAACJK010000001">
    <property type="protein sequence ID" value="KAF5342411.1"/>
    <property type="molecule type" value="Genomic_DNA"/>
</dbReference>
<evidence type="ECO:0000256" key="1">
    <source>
        <dbReference type="ARBA" id="ARBA00023186"/>
    </source>
</evidence>
<keyword evidence="1" id="KW-0143">Chaperone</keyword>
<evidence type="ECO:0000313" key="4">
    <source>
        <dbReference type="EMBL" id="KAF5342411.1"/>
    </source>
</evidence>
<gene>
    <name evidence="4" type="ORF">D9611_001804</name>
</gene>
<dbReference type="SUPFAM" id="SSF49493">
    <property type="entry name" value="HSP40/DnaJ peptide-binding domain"/>
    <property type="match status" value="1"/>
</dbReference>
<feature type="domain" description="Chaperone DnaJ C-terminal" evidence="3">
    <location>
        <begin position="182"/>
        <end position="337"/>
    </location>
</feature>
<dbReference type="Gene3D" id="2.60.260.20">
    <property type="entry name" value="Urease metallochaperone UreE, N-terminal domain"/>
    <property type="match status" value="2"/>
</dbReference>
<organism evidence="4 5">
    <name type="scientific">Ephemerocybe angulata</name>
    <dbReference type="NCBI Taxonomy" id="980116"/>
    <lineage>
        <taxon>Eukaryota</taxon>
        <taxon>Fungi</taxon>
        <taxon>Dikarya</taxon>
        <taxon>Basidiomycota</taxon>
        <taxon>Agaricomycotina</taxon>
        <taxon>Agaricomycetes</taxon>
        <taxon>Agaricomycetidae</taxon>
        <taxon>Agaricales</taxon>
        <taxon>Agaricineae</taxon>
        <taxon>Psathyrellaceae</taxon>
        <taxon>Ephemerocybe</taxon>
    </lineage>
</organism>
<comment type="caution">
    <text evidence="4">The sequence shown here is derived from an EMBL/GenBank/DDBJ whole genome shotgun (WGS) entry which is preliminary data.</text>
</comment>
<keyword evidence="5" id="KW-1185">Reference proteome</keyword>
<sequence length="346" mass="38897">MQNNAPGLPTCHRFRDTTLDFSPFTSLDELNSAIGPMVNLSSLRAKPSVPSLTGTVLGRRLQRSARGVSNSFASRNRPNPPPLSQDGFFVDSTNTLASSGLHRRRRKFSLPRIQVRPAEAASWENLRELSPPPYSRPRFVASEPCLVSPVKKKSAIIYKELEDYSNLDIENEPLHSRYTQCIELSLEDYFHGKTICYGYTRKYCEGKKTSRLTLNVVLPPGCQKDTVFCFTNVGHELPDGTFQDIHLIFVEKPHELKFIRAKADLSVLVRLPWTERLNSVPCRFSITGVDGKRYSLEIDYRASKMISGFATFQDAGMPLLDGKGRGKLTIEWEISSPPSNDCENPP</sequence>
<dbReference type="PANTHER" id="PTHR24078">
    <property type="entry name" value="DNAJ HOMOLOG SUBFAMILY C MEMBER"/>
    <property type="match status" value="1"/>
</dbReference>
<dbReference type="PANTHER" id="PTHR24078:SF553">
    <property type="entry name" value="DNAJ HOMOLOG SUBFAMILY B MEMBER 5"/>
    <property type="match status" value="1"/>
</dbReference>
<feature type="region of interest" description="Disordered" evidence="2">
    <location>
        <begin position="63"/>
        <end position="89"/>
    </location>
</feature>
<evidence type="ECO:0000256" key="2">
    <source>
        <dbReference type="SAM" id="MobiDB-lite"/>
    </source>
</evidence>